<dbReference type="Proteomes" id="UP001153620">
    <property type="component" value="Chromosome 1"/>
</dbReference>
<feature type="compositionally biased region" description="Acidic residues" evidence="1">
    <location>
        <begin position="108"/>
        <end position="119"/>
    </location>
</feature>
<feature type="compositionally biased region" description="Polar residues" evidence="1">
    <location>
        <begin position="185"/>
        <end position="199"/>
    </location>
</feature>
<sequence length="240" mass="26087">MKCILGFLVLTVGIFQMISGGPIRSSGMVFYQPEYYNAHRAFVMQYASQPVKSYRRQGQASGVSAFASGKKIATGTYLRQEETEDPHVAHSVAEAYPGGPPQHHSEEDNTEVSLDEDQSPENVIPQENIVPPEIAHDDPNDEIPEAPIAVIPNKNKKTPPVANDEEEEDEEEEEEKNVVKRTKNRPASGTTYFPVSFGSTNGGAIAIANSYSTGKGGTASSRATAYGSPAKSKSKRRNEQ</sequence>
<evidence type="ECO:0000313" key="3">
    <source>
        <dbReference type="EMBL" id="CAG9799822.1"/>
    </source>
</evidence>
<name>A0A9N9WQ48_9DIPT</name>
<organism evidence="3 4">
    <name type="scientific">Chironomus riparius</name>
    <dbReference type="NCBI Taxonomy" id="315576"/>
    <lineage>
        <taxon>Eukaryota</taxon>
        <taxon>Metazoa</taxon>
        <taxon>Ecdysozoa</taxon>
        <taxon>Arthropoda</taxon>
        <taxon>Hexapoda</taxon>
        <taxon>Insecta</taxon>
        <taxon>Pterygota</taxon>
        <taxon>Neoptera</taxon>
        <taxon>Endopterygota</taxon>
        <taxon>Diptera</taxon>
        <taxon>Nematocera</taxon>
        <taxon>Chironomoidea</taxon>
        <taxon>Chironomidae</taxon>
        <taxon>Chironominae</taxon>
        <taxon>Chironomus</taxon>
    </lineage>
</organism>
<accession>A0A9N9WQ48</accession>
<dbReference type="EMBL" id="OU895877">
    <property type="protein sequence ID" value="CAG9799822.1"/>
    <property type="molecule type" value="Genomic_DNA"/>
</dbReference>
<keyword evidence="4" id="KW-1185">Reference proteome</keyword>
<evidence type="ECO:0000256" key="1">
    <source>
        <dbReference type="SAM" id="MobiDB-lite"/>
    </source>
</evidence>
<keyword evidence="2" id="KW-0732">Signal</keyword>
<evidence type="ECO:0000256" key="2">
    <source>
        <dbReference type="SAM" id="SignalP"/>
    </source>
</evidence>
<reference evidence="3" key="1">
    <citation type="submission" date="2022-01" db="EMBL/GenBank/DDBJ databases">
        <authorList>
            <person name="King R."/>
        </authorList>
    </citation>
    <scope>NUCLEOTIDE SEQUENCE</scope>
</reference>
<feature type="compositionally biased region" description="Polar residues" evidence="1">
    <location>
        <begin position="209"/>
        <end position="223"/>
    </location>
</feature>
<dbReference type="OrthoDB" id="6627608at2759"/>
<dbReference type="AlphaFoldDB" id="A0A9N9WQ48"/>
<protein>
    <submittedName>
        <fullName evidence="3">Uncharacterized protein</fullName>
    </submittedName>
</protein>
<feature type="signal peptide" evidence="2">
    <location>
        <begin position="1"/>
        <end position="20"/>
    </location>
</feature>
<evidence type="ECO:0000313" key="4">
    <source>
        <dbReference type="Proteomes" id="UP001153620"/>
    </source>
</evidence>
<feature type="compositionally biased region" description="Acidic residues" evidence="1">
    <location>
        <begin position="163"/>
        <end position="175"/>
    </location>
</feature>
<proteinExistence type="predicted"/>
<reference evidence="3" key="2">
    <citation type="submission" date="2022-10" db="EMBL/GenBank/DDBJ databases">
        <authorList>
            <consortium name="ENA_rothamsted_submissions"/>
            <consortium name="culmorum"/>
            <person name="King R."/>
        </authorList>
    </citation>
    <scope>NUCLEOTIDE SEQUENCE</scope>
</reference>
<feature type="region of interest" description="Disordered" evidence="1">
    <location>
        <begin position="92"/>
        <end position="240"/>
    </location>
</feature>
<gene>
    <name evidence="3" type="ORF">CHIRRI_LOCUS2780</name>
</gene>
<feature type="chain" id="PRO_5040387092" evidence="2">
    <location>
        <begin position="21"/>
        <end position="240"/>
    </location>
</feature>